<reference evidence="9" key="1">
    <citation type="journal article" date="2023" name="Commun. Biol.">
        <title>Genome analysis of Parmales, the sister group of diatoms, reveals the evolutionary specialization of diatoms from phago-mixotrophs to photoautotrophs.</title>
        <authorList>
            <person name="Ban H."/>
            <person name="Sato S."/>
            <person name="Yoshikawa S."/>
            <person name="Yamada K."/>
            <person name="Nakamura Y."/>
            <person name="Ichinomiya M."/>
            <person name="Sato N."/>
            <person name="Blanc-Mathieu R."/>
            <person name="Endo H."/>
            <person name="Kuwata A."/>
            <person name="Ogata H."/>
        </authorList>
    </citation>
    <scope>NUCLEOTIDE SEQUENCE [LARGE SCALE GENOMIC DNA]</scope>
    <source>
        <strain evidence="9">NIES 3700</strain>
    </source>
</reference>
<evidence type="ECO:0000256" key="5">
    <source>
        <dbReference type="ARBA" id="ARBA00023004"/>
    </source>
</evidence>
<dbReference type="AlphaFoldDB" id="A0A9W7KUP8"/>
<sequence length="332" mass="36452">MHDGVIVVLLTVFSSLVENGAFHPLRSINARRQNVALYSLLDDDLRTNWASSLPLPSFCPDEATAERSRAALKGPNPSALEGRLDINSKHVTWLHVDPPVLIVEEFLTETECDDILSLQNSSPPSGAGRVIKINSQTQGLSKNERISTTWYARFAAPQVAPLLKNLLNLLPSVSVENFEELQLVRYLGRKEGFLWHLDAVRKKSATLEAGGQRVATCLVYLDDCAGGGGRTLFRDLLGVDDRRLAVTPKKGRALLFFPSIKTNEMDLGGSYDVGDDFGEVYFDATSSDLRTSHAGEPPNISKNIAQIWVHSLPHTPVVFGNGLNKHSEANLK</sequence>
<dbReference type="PANTHER" id="PTHR10869:SF229">
    <property type="entry name" value="PROLYL 4-HYDROXYLASE ALPHA SUBUNIT DOMAIN-CONTAINING PROTEIN"/>
    <property type="match status" value="1"/>
</dbReference>
<keyword evidence="9" id="KW-1185">Reference proteome</keyword>
<evidence type="ECO:0000313" key="8">
    <source>
        <dbReference type="EMBL" id="GMI11945.1"/>
    </source>
</evidence>
<dbReference type="GO" id="GO:0031418">
    <property type="term" value="F:L-ascorbic acid binding"/>
    <property type="evidence" value="ECO:0007669"/>
    <property type="project" value="InterPro"/>
</dbReference>
<evidence type="ECO:0000256" key="1">
    <source>
        <dbReference type="ARBA" id="ARBA00001961"/>
    </source>
</evidence>
<dbReference type="Proteomes" id="UP001165122">
    <property type="component" value="Unassembled WGS sequence"/>
</dbReference>
<evidence type="ECO:0000256" key="6">
    <source>
        <dbReference type="SAM" id="SignalP"/>
    </source>
</evidence>
<dbReference type="GO" id="GO:0004656">
    <property type="term" value="F:procollagen-proline 4-dioxygenase activity"/>
    <property type="evidence" value="ECO:0007669"/>
    <property type="project" value="TreeGrafter"/>
</dbReference>
<dbReference type="PROSITE" id="PS51471">
    <property type="entry name" value="FE2OG_OXY"/>
    <property type="match status" value="1"/>
</dbReference>
<protein>
    <recommendedName>
        <fullName evidence="7">Fe2OG dioxygenase domain-containing protein</fullName>
    </recommendedName>
</protein>
<dbReference type="InterPro" id="IPR006620">
    <property type="entry name" value="Pro_4_hyd_alph"/>
</dbReference>
<dbReference type="InterPro" id="IPR045054">
    <property type="entry name" value="P4HA-like"/>
</dbReference>
<dbReference type="Pfam" id="PF13640">
    <property type="entry name" value="2OG-FeII_Oxy_3"/>
    <property type="match status" value="1"/>
</dbReference>
<dbReference type="GO" id="GO:0005506">
    <property type="term" value="F:iron ion binding"/>
    <property type="evidence" value="ECO:0007669"/>
    <property type="project" value="InterPro"/>
</dbReference>
<keyword evidence="3" id="KW-0223">Dioxygenase</keyword>
<feature type="chain" id="PRO_5040804208" description="Fe2OG dioxygenase domain-containing protein" evidence="6">
    <location>
        <begin position="20"/>
        <end position="332"/>
    </location>
</feature>
<keyword evidence="2" id="KW-0479">Metal-binding</keyword>
<organism evidence="8 9">
    <name type="scientific">Triparma laevis f. longispina</name>
    <dbReference type="NCBI Taxonomy" id="1714387"/>
    <lineage>
        <taxon>Eukaryota</taxon>
        <taxon>Sar</taxon>
        <taxon>Stramenopiles</taxon>
        <taxon>Ochrophyta</taxon>
        <taxon>Bolidophyceae</taxon>
        <taxon>Parmales</taxon>
        <taxon>Triparmaceae</taxon>
        <taxon>Triparma</taxon>
    </lineage>
</organism>
<comment type="caution">
    <text evidence="8">The sequence shown here is derived from an EMBL/GenBank/DDBJ whole genome shotgun (WGS) entry which is preliminary data.</text>
</comment>
<keyword evidence="6" id="KW-0732">Signal</keyword>
<evidence type="ECO:0000259" key="7">
    <source>
        <dbReference type="PROSITE" id="PS51471"/>
    </source>
</evidence>
<feature type="domain" description="Fe2OG dioxygenase" evidence="7">
    <location>
        <begin position="177"/>
        <end position="311"/>
    </location>
</feature>
<evidence type="ECO:0000256" key="2">
    <source>
        <dbReference type="ARBA" id="ARBA00022723"/>
    </source>
</evidence>
<comment type="cofactor">
    <cofactor evidence="1">
        <name>L-ascorbate</name>
        <dbReference type="ChEBI" id="CHEBI:38290"/>
    </cofactor>
</comment>
<evidence type="ECO:0000256" key="3">
    <source>
        <dbReference type="ARBA" id="ARBA00022964"/>
    </source>
</evidence>
<dbReference type="EMBL" id="BRXW01000169">
    <property type="protein sequence ID" value="GMI11945.1"/>
    <property type="molecule type" value="Genomic_DNA"/>
</dbReference>
<name>A0A9W7KUP8_9STRA</name>
<proteinExistence type="predicted"/>
<dbReference type="Gene3D" id="2.60.120.620">
    <property type="entry name" value="q2cbj1_9rhob like domain"/>
    <property type="match status" value="1"/>
</dbReference>
<dbReference type="InterPro" id="IPR044862">
    <property type="entry name" value="Pro_4_hyd_alph_FE2OG_OXY"/>
</dbReference>
<feature type="signal peptide" evidence="6">
    <location>
        <begin position="1"/>
        <end position="19"/>
    </location>
</feature>
<accession>A0A9W7KUP8</accession>
<dbReference type="GO" id="GO:0005783">
    <property type="term" value="C:endoplasmic reticulum"/>
    <property type="evidence" value="ECO:0007669"/>
    <property type="project" value="TreeGrafter"/>
</dbReference>
<dbReference type="InterPro" id="IPR005123">
    <property type="entry name" value="Oxoglu/Fe-dep_dioxygenase_dom"/>
</dbReference>
<keyword evidence="5" id="KW-0408">Iron</keyword>
<dbReference type="OrthoDB" id="420380at2759"/>
<dbReference type="SMART" id="SM00702">
    <property type="entry name" value="P4Hc"/>
    <property type="match status" value="1"/>
</dbReference>
<gene>
    <name evidence="8" type="ORF">TrLO_g5751</name>
</gene>
<keyword evidence="4" id="KW-0560">Oxidoreductase</keyword>
<evidence type="ECO:0000256" key="4">
    <source>
        <dbReference type="ARBA" id="ARBA00023002"/>
    </source>
</evidence>
<evidence type="ECO:0000313" key="9">
    <source>
        <dbReference type="Proteomes" id="UP001165122"/>
    </source>
</evidence>
<dbReference type="PANTHER" id="PTHR10869">
    <property type="entry name" value="PROLYL 4-HYDROXYLASE ALPHA SUBUNIT"/>
    <property type="match status" value="1"/>
</dbReference>